<dbReference type="NCBIfam" id="NF041554">
    <property type="entry name" value="SA1362_fam"/>
    <property type="match status" value="1"/>
</dbReference>
<reference evidence="3 4" key="1">
    <citation type="submission" date="2019-11" db="EMBL/GenBank/DDBJ databases">
        <authorList>
            <person name="Li J."/>
        </authorList>
    </citation>
    <scope>NUCLEOTIDE SEQUENCE [LARGE SCALE GENOMIC DNA]</scope>
    <source>
        <strain evidence="3 4">J4</strain>
    </source>
</reference>
<dbReference type="InterPro" id="IPR048110">
    <property type="entry name" value="SA1362/YqhP-like"/>
</dbReference>
<evidence type="ECO:0000313" key="3">
    <source>
        <dbReference type="EMBL" id="MRG86563.1"/>
    </source>
</evidence>
<dbReference type="Proteomes" id="UP000480185">
    <property type="component" value="Unassembled WGS sequence"/>
</dbReference>
<dbReference type="RefSeq" id="WP_153728466.1">
    <property type="nucleotide sequence ID" value="NZ_WJNH01000005.1"/>
</dbReference>
<evidence type="ECO:0000313" key="4">
    <source>
        <dbReference type="Proteomes" id="UP000480185"/>
    </source>
</evidence>
<dbReference type="OrthoDB" id="2974227at2"/>
<accession>A0A6G1X6D8</accession>
<proteinExistence type="predicted"/>
<feature type="compositionally biased region" description="Basic residues" evidence="1">
    <location>
        <begin position="93"/>
        <end position="110"/>
    </location>
</feature>
<dbReference type="EMBL" id="WJNH01000005">
    <property type="protein sequence ID" value="MRG86563.1"/>
    <property type="molecule type" value="Genomic_DNA"/>
</dbReference>
<keyword evidence="2" id="KW-0812">Transmembrane</keyword>
<comment type="caution">
    <text evidence="3">The sequence shown here is derived from an EMBL/GenBank/DDBJ whole genome shotgun (WGS) entry which is preliminary data.</text>
</comment>
<sequence length="127" mass="14861">MSTRKFSVVFYILIGLAVFGVFYQLLFNTAELFKYILMTVGFAALLFGIFYFFMKKRNASGFSNQYKKAVKQSKQKYGGSVQDKQTYNAALRKQKKKKLDYKRPRKKASHLRVIDGKKDKKKNRALF</sequence>
<evidence type="ECO:0000256" key="1">
    <source>
        <dbReference type="SAM" id="MobiDB-lite"/>
    </source>
</evidence>
<keyword evidence="2" id="KW-1133">Transmembrane helix</keyword>
<protein>
    <submittedName>
        <fullName evidence="3">Uncharacterized protein</fullName>
    </submittedName>
</protein>
<feature type="region of interest" description="Disordered" evidence="1">
    <location>
        <begin position="93"/>
        <end position="127"/>
    </location>
</feature>
<dbReference type="AlphaFoldDB" id="A0A6G1X6D8"/>
<feature type="transmembrane region" description="Helical" evidence="2">
    <location>
        <begin position="7"/>
        <end position="26"/>
    </location>
</feature>
<gene>
    <name evidence="3" type="ORF">GH754_09490</name>
</gene>
<keyword evidence="2" id="KW-0472">Membrane</keyword>
<evidence type="ECO:0000256" key="2">
    <source>
        <dbReference type="SAM" id="Phobius"/>
    </source>
</evidence>
<name>A0A6G1X6D8_9BACI</name>
<feature type="transmembrane region" description="Helical" evidence="2">
    <location>
        <begin position="32"/>
        <end position="53"/>
    </location>
</feature>
<organism evidence="3 4">
    <name type="scientific">Salinibacillus xinjiangensis</name>
    <dbReference type="NCBI Taxonomy" id="1229268"/>
    <lineage>
        <taxon>Bacteria</taxon>
        <taxon>Bacillati</taxon>
        <taxon>Bacillota</taxon>
        <taxon>Bacilli</taxon>
        <taxon>Bacillales</taxon>
        <taxon>Bacillaceae</taxon>
        <taxon>Salinibacillus</taxon>
    </lineage>
</organism>
<keyword evidence="4" id="KW-1185">Reference proteome</keyword>